<dbReference type="AlphaFoldDB" id="A0A8G2BH21"/>
<dbReference type="RefSeq" id="WP_028792711.1">
    <property type="nucleotide sequence ID" value="NZ_FNBW01000005.1"/>
</dbReference>
<name>A0A8G2BH21_9PROT</name>
<dbReference type="Pfam" id="PF01370">
    <property type="entry name" value="Epimerase"/>
    <property type="match status" value="1"/>
</dbReference>
<protein>
    <submittedName>
        <fullName evidence="6">Uronate dehydrogenase</fullName>
    </submittedName>
</protein>
<keyword evidence="3" id="KW-0520">NAD</keyword>
<dbReference type="Gene3D" id="3.40.50.720">
    <property type="entry name" value="NAD(P)-binding Rossmann-like Domain"/>
    <property type="match status" value="1"/>
</dbReference>
<reference evidence="6 7" key="1">
    <citation type="submission" date="2016-10" db="EMBL/GenBank/DDBJ databases">
        <authorList>
            <person name="Varghese N."/>
            <person name="Submissions S."/>
        </authorList>
    </citation>
    <scope>NUCLEOTIDE SEQUENCE [LARGE SCALE GENOMIC DNA]</scope>
    <source>
        <strain evidence="6 7">DSM 18839</strain>
    </source>
</reference>
<feature type="region of interest" description="Disordered" evidence="4">
    <location>
        <begin position="254"/>
        <end position="273"/>
    </location>
</feature>
<proteinExistence type="inferred from homology"/>
<gene>
    <name evidence="6" type="ORF">SAMN05660686_01952</name>
</gene>
<dbReference type="SUPFAM" id="SSF51735">
    <property type="entry name" value="NAD(P)-binding Rossmann-fold domains"/>
    <property type="match status" value="1"/>
</dbReference>
<dbReference type="InterPro" id="IPR001509">
    <property type="entry name" value="Epimerase_deHydtase"/>
</dbReference>
<dbReference type="EMBL" id="FNBW01000005">
    <property type="protein sequence ID" value="SDF65891.1"/>
    <property type="molecule type" value="Genomic_DNA"/>
</dbReference>
<evidence type="ECO:0000256" key="2">
    <source>
        <dbReference type="ARBA" id="ARBA00023002"/>
    </source>
</evidence>
<keyword evidence="2" id="KW-0560">Oxidoreductase</keyword>
<evidence type="ECO:0000256" key="4">
    <source>
        <dbReference type="SAM" id="MobiDB-lite"/>
    </source>
</evidence>
<evidence type="ECO:0000256" key="3">
    <source>
        <dbReference type="ARBA" id="ARBA00023027"/>
    </source>
</evidence>
<comment type="caution">
    <text evidence="6">The sequence shown here is derived from an EMBL/GenBank/DDBJ whole genome shotgun (WGS) entry which is preliminary data.</text>
</comment>
<dbReference type="InterPro" id="IPR036291">
    <property type="entry name" value="NAD(P)-bd_dom_sf"/>
</dbReference>
<sequence>MKRVLLTGAGGGIGKRMRRELSGAYPILRVSDLTDLGPAADGEEIVVGDICDPGDRARMVDGVDGIIHLGGLSVENPWEDILRVNIDGTYRLYEAAFEAGVKRIVFASSNHAVGFYPRGHMLDGTERPRPDCRYGLSKVFGEGLSQYFADNYGIGILSVRIGWCFAKPETQRQLGCWVSIGDLTRLCRLGLEIPELHHEIVYGVSDNSRTWWDNSTARRLGFTPQDTADVWIPEVDASDVPEPGNEVALGVQGGPFASTEYQGDPGRVVPAKR</sequence>
<dbReference type="Proteomes" id="UP000198615">
    <property type="component" value="Unassembled WGS sequence"/>
</dbReference>
<organism evidence="6 7">
    <name type="scientific">Thalassobaculum litoreum DSM 18839</name>
    <dbReference type="NCBI Taxonomy" id="1123362"/>
    <lineage>
        <taxon>Bacteria</taxon>
        <taxon>Pseudomonadati</taxon>
        <taxon>Pseudomonadota</taxon>
        <taxon>Alphaproteobacteria</taxon>
        <taxon>Rhodospirillales</taxon>
        <taxon>Thalassobaculaceae</taxon>
        <taxon>Thalassobaculum</taxon>
    </lineage>
</organism>
<evidence type="ECO:0000313" key="7">
    <source>
        <dbReference type="Proteomes" id="UP000198615"/>
    </source>
</evidence>
<evidence type="ECO:0000313" key="6">
    <source>
        <dbReference type="EMBL" id="SDF65891.1"/>
    </source>
</evidence>
<evidence type="ECO:0000256" key="1">
    <source>
        <dbReference type="ARBA" id="ARBA00007637"/>
    </source>
</evidence>
<keyword evidence="7" id="KW-1185">Reference proteome</keyword>
<dbReference type="PANTHER" id="PTHR43103">
    <property type="entry name" value="NUCLEOSIDE-DIPHOSPHATE-SUGAR EPIMERASE"/>
    <property type="match status" value="1"/>
</dbReference>
<comment type="similarity">
    <text evidence="1">Belongs to the NAD(P)-dependent epimerase/dehydratase family.</text>
</comment>
<dbReference type="PANTHER" id="PTHR43103:SF5">
    <property type="entry name" value="4-EPIMERASE, PUTATIVE (AFU_ORTHOLOGUE AFUA_7G00360)-RELATED"/>
    <property type="match status" value="1"/>
</dbReference>
<dbReference type="GO" id="GO:0016491">
    <property type="term" value="F:oxidoreductase activity"/>
    <property type="evidence" value="ECO:0007669"/>
    <property type="project" value="UniProtKB-KW"/>
</dbReference>
<feature type="domain" description="NAD-dependent epimerase/dehydratase" evidence="5">
    <location>
        <begin position="4"/>
        <end position="162"/>
    </location>
</feature>
<evidence type="ECO:0000259" key="5">
    <source>
        <dbReference type="Pfam" id="PF01370"/>
    </source>
</evidence>
<accession>A0A8G2BH21</accession>